<evidence type="ECO:0000313" key="3">
    <source>
        <dbReference type="Proteomes" id="UP001633002"/>
    </source>
</evidence>
<comment type="caution">
    <text evidence="2">The sequence shown here is derived from an EMBL/GenBank/DDBJ whole genome shotgun (WGS) entry which is preliminary data.</text>
</comment>
<accession>A0ABD3H6H7</accession>
<reference evidence="2 3" key="1">
    <citation type="submission" date="2024-09" db="EMBL/GenBank/DDBJ databases">
        <title>Chromosome-scale assembly of Riccia sorocarpa.</title>
        <authorList>
            <person name="Paukszto L."/>
        </authorList>
    </citation>
    <scope>NUCLEOTIDE SEQUENCE [LARGE SCALE GENOMIC DNA]</scope>
    <source>
        <strain evidence="2">LP-2024</strain>
        <tissue evidence="2">Aerial parts of the thallus</tissue>
    </source>
</reference>
<feature type="compositionally biased region" description="Basic and acidic residues" evidence="1">
    <location>
        <begin position="48"/>
        <end position="58"/>
    </location>
</feature>
<dbReference type="AlphaFoldDB" id="A0ABD3H6H7"/>
<evidence type="ECO:0000313" key="2">
    <source>
        <dbReference type="EMBL" id="KAL3686451.1"/>
    </source>
</evidence>
<proteinExistence type="predicted"/>
<feature type="compositionally biased region" description="Polar residues" evidence="1">
    <location>
        <begin position="21"/>
        <end position="38"/>
    </location>
</feature>
<dbReference type="EMBL" id="JBJQOH010000005">
    <property type="protein sequence ID" value="KAL3686451.1"/>
    <property type="molecule type" value="Genomic_DNA"/>
</dbReference>
<name>A0ABD3H6H7_9MARC</name>
<feature type="region of interest" description="Disordered" evidence="1">
    <location>
        <begin position="21"/>
        <end position="58"/>
    </location>
</feature>
<dbReference type="Proteomes" id="UP001633002">
    <property type="component" value="Unassembled WGS sequence"/>
</dbReference>
<sequence length="111" mass="12659">MVYFPKERLRLNFEEDHFDWSQSPFYDQGSSAVAVTSQENDEDSSPQKGHENDRKKEEILPVTRSALVDLTKLQGLRTKLGDDAISVIAMVLTGSLHKDELHVRLKDFIAK</sequence>
<gene>
    <name evidence="2" type="ORF">R1sor_009025</name>
</gene>
<protein>
    <submittedName>
        <fullName evidence="2">Uncharacterized protein</fullName>
    </submittedName>
</protein>
<evidence type="ECO:0000256" key="1">
    <source>
        <dbReference type="SAM" id="MobiDB-lite"/>
    </source>
</evidence>
<keyword evidence="3" id="KW-1185">Reference proteome</keyword>
<organism evidence="2 3">
    <name type="scientific">Riccia sorocarpa</name>
    <dbReference type="NCBI Taxonomy" id="122646"/>
    <lineage>
        <taxon>Eukaryota</taxon>
        <taxon>Viridiplantae</taxon>
        <taxon>Streptophyta</taxon>
        <taxon>Embryophyta</taxon>
        <taxon>Marchantiophyta</taxon>
        <taxon>Marchantiopsida</taxon>
        <taxon>Marchantiidae</taxon>
        <taxon>Marchantiales</taxon>
        <taxon>Ricciaceae</taxon>
        <taxon>Riccia</taxon>
    </lineage>
</organism>